<reference evidence="1" key="1">
    <citation type="journal article" date="2022" name="Int. J. Mol. Sci.">
        <title>Draft Genome of Tanacetum Coccineum: Genomic Comparison of Closely Related Tanacetum-Family Plants.</title>
        <authorList>
            <person name="Yamashiro T."/>
            <person name="Shiraishi A."/>
            <person name="Nakayama K."/>
            <person name="Satake H."/>
        </authorList>
    </citation>
    <scope>NUCLEOTIDE SEQUENCE</scope>
</reference>
<dbReference type="GO" id="GO:0003964">
    <property type="term" value="F:RNA-directed DNA polymerase activity"/>
    <property type="evidence" value="ECO:0007669"/>
    <property type="project" value="UniProtKB-KW"/>
</dbReference>
<sequence length="415" mass="47934">MCDHGHFNEVRSEQERYGSVFNVQSAIAFNNFISLASLIDLPFDGYAYTWVHKSANKMSKLDRFLISKGLMASFPHLSALYGFDKLVEDTWMHLNIEDSNGMIKLKKKLQALKIIIKEWQKKAKKCSYKKKSSIQSKLSDFDKILDQGGSNEVIINDRSILLKELQDIISMESEEVAQKTKLVIRGVLMNGDWIVKPNAVKSEFLKHFSSQFDLPNTHRICLADEFNNRLSLEQQEDLKRNVTIKEIKRAVWDYGTNKSPGPYEFTFEFFDRYWEFLKNDISTAFIDFFSSDGLISDVQSSFVSNHQILDGPFILNELLSWCKYKKFKVMVFKEDFEKAFDSIRTIKVIHGEKGTLGSLDTRPRRSSWLEIVREINILRSKGIDILSLIRKKVGNGEDTLFLEDIGVDGITLKQQ</sequence>
<evidence type="ECO:0000313" key="1">
    <source>
        <dbReference type="EMBL" id="GJS54920.1"/>
    </source>
</evidence>
<dbReference type="Gene3D" id="3.60.10.10">
    <property type="entry name" value="Endonuclease/exonuclease/phosphatase"/>
    <property type="match status" value="1"/>
</dbReference>
<dbReference type="SUPFAM" id="SSF56219">
    <property type="entry name" value="DNase I-like"/>
    <property type="match status" value="1"/>
</dbReference>
<comment type="caution">
    <text evidence="1">The sequence shown here is derived from an EMBL/GenBank/DDBJ whole genome shotgun (WGS) entry which is preliminary data.</text>
</comment>
<keyword evidence="2" id="KW-1185">Reference proteome</keyword>
<reference evidence="1" key="2">
    <citation type="submission" date="2022-01" db="EMBL/GenBank/DDBJ databases">
        <authorList>
            <person name="Yamashiro T."/>
            <person name="Shiraishi A."/>
            <person name="Satake H."/>
            <person name="Nakayama K."/>
        </authorList>
    </citation>
    <scope>NUCLEOTIDE SEQUENCE</scope>
</reference>
<keyword evidence="1" id="KW-0548">Nucleotidyltransferase</keyword>
<name>A0ABQ4WPW7_9ASTR</name>
<dbReference type="Proteomes" id="UP001151760">
    <property type="component" value="Unassembled WGS sequence"/>
</dbReference>
<organism evidence="1 2">
    <name type="scientific">Tanacetum coccineum</name>
    <dbReference type="NCBI Taxonomy" id="301880"/>
    <lineage>
        <taxon>Eukaryota</taxon>
        <taxon>Viridiplantae</taxon>
        <taxon>Streptophyta</taxon>
        <taxon>Embryophyta</taxon>
        <taxon>Tracheophyta</taxon>
        <taxon>Spermatophyta</taxon>
        <taxon>Magnoliopsida</taxon>
        <taxon>eudicotyledons</taxon>
        <taxon>Gunneridae</taxon>
        <taxon>Pentapetalae</taxon>
        <taxon>asterids</taxon>
        <taxon>campanulids</taxon>
        <taxon>Asterales</taxon>
        <taxon>Asteraceae</taxon>
        <taxon>Asteroideae</taxon>
        <taxon>Anthemideae</taxon>
        <taxon>Anthemidinae</taxon>
        <taxon>Tanacetum</taxon>
    </lineage>
</organism>
<proteinExistence type="predicted"/>
<dbReference type="InterPro" id="IPR036691">
    <property type="entry name" value="Endo/exonu/phosph_ase_sf"/>
</dbReference>
<evidence type="ECO:0000313" key="2">
    <source>
        <dbReference type="Proteomes" id="UP001151760"/>
    </source>
</evidence>
<accession>A0ABQ4WPW7</accession>
<dbReference type="EMBL" id="BQNB010008834">
    <property type="protein sequence ID" value="GJS54920.1"/>
    <property type="molecule type" value="Genomic_DNA"/>
</dbReference>
<protein>
    <submittedName>
        <fullName evidence="1">RNA-directed DNA polymerase, eukaryota</fullName>
    </submittedName>
</protein>
<keyword evidence="1" id="KW-0808">Transferase</keyword>
<keyword evidence="1" id="KW-0695">RNA-directed DNA polymerase</keyword>
<gene>
    <name evidence="1" type="ORF">Tco_0628282</name>
</gene>